<proteinExistence type="inferred from homology"/>
<protein>
    <recommendedName>
        <fullName evidence="2">Anti-sigma factor antagonist</fullName>
    </recommendedName>
</protein>
<dbReference type="GO" id="GO:0043856">
    <property type="term" value="F:anti-sigma factor antagonist activity"/>
    <property type="evidence" value="ECO:0007669"/>
    <property type="project" value="InterPro"/>
</dbReference>
<dbReference type="NCBIfam" id="TIGR00377">
    <property type="entry name" value="ant_ant_sig"/>
    <property type="match status" value="1"/>
</dbReference>
<dbReference type="PANTHER" id="PTHR33495:SF2">
    <property type="entry name" value="ANTI-SIGMA FACTOR ANTAGONIST TM_1081-RELATED"/>
    <property type="match status" value="1"/>
</dbReference>
<accession>A0A7X0IG25</accession>
<dbReference type="SUPFAM" id="SSF52091">
    <property type="entry name" value="SpoIIaa-like"/>
    <property type="match status" value="1"/>
</dbReference>
<evidence type="ECO:0000313" key="5">
    <source>
        <dbReference type="Proteomes" id="UP000555564"/>
    </source>
</evidence>
<name>A0A7X0IG25_9ACTN</name>
<evidence type="ECO:0000259" key="3">
    <source>
        <dbReference type="PROSITE" id="PS50801"/>
    </source>
</evidence>
<dbReference type="PROSITE" id="PS50801">
    <property type="entry name" value="STAS"/>
    <property type="match status" value="1"/>
</dbReference>
<comment type="similarity">
    <text evidence="1 2">Belongs to the anti-sigma-factor antagonist family.</text>
</comment>
<dbReference type="PANTHER" id="PTHR33495">
    <property type="entry name" value="ANTI-SIGMA FACTOR ANTAGONIST TM_1081-RELATED-RELATED"/>
    <property type="match status" value="1"/>
</dbReference>
<dbReference type="InterPro" id="IPR002645">
    <property type="entry name" value="STAS_dom"/>
</dbReference>
<dbReference type="Proteomes" id="UP000555564">
    <property type="component" value="Unassembled WGS sequence"/>
</dbReference>
<dbReference type="InterPro" id="IPR003658">
    <property type="entry name" value="Anti-sigma_ant"/>
</dbReference>
<dbReference type="Pfam" id="PF01740">
    <property type="entry name" value="STAS"/>
    <property type="match status" value="1"/>
</dbReference>
<feature type="domain" description="STAS" evidence="3">
    <location>
        <begin position="20"/>
        <end position="117"/>
    </location>
</feature>
<dbReference type="Gene3D" id="3.30.750.24">
    <property type="entry name" value="STAS domain"/>
    <property type="match status" value="1"/>
</dbReference>
<organism evidence="4 5">
    <name type="scientific">Sphaerisporangium rubeum</name>
    <dbReference type="NCBI Taxonomy" id="321317"/>
    <lineage>
        <taxon>Bacteria</taxon>
        <taxon>Bacillati</taxon>
        <taxon>Actinomycetota</taxon>
        <taxon>Actinomycetes</taxon>
        <taxon>Streptosporangiales</taxon>
        <taxon>Streptosporangiaceae</taxon>
        <taxon>Sphaerisporangium</taxon>
    </lineage>
</organism>
<evidence type="ECO:0000256" key="2">
    <source>
        <dbReference type="RuleBase" id="RU003749"/>
    </source>
</evidence>
<dbReference type="RefSeq" id="WP_343072702.1">
    <property type="nucleotide sequence ID" value="NZ_BAAALO010000080.1"/>
</dbReference>
<reference evidence="4 5" key="1">
    <citation type="submission" date="2020-08" db="EMBL/GenBank/DDBJ databases">
        <title>Sequencing the genomes of 1000 actinobacteria strains.</title>
        <authorList>
            <person name="Klenk H.-P."/>
        </authorList>
    </citation>
    <scope>NUCLEOTIDE SEQUENCE [LARGE SCALE GENOMIC DNA]</scope>
    <source>
        <strain evidence="4 5">DSM 44936</strain>
    </source>
</reference>
<evidence type="ECO:0000256" key="1">
    <source>
        <dbReference type="ARBA" id="ARBA00009013"/>
    </source>
</evidence>
<gene>
    <name evidence="4" type="ORF">BJ992_003350</name>
</gene>
<evidence type="ECO:0000313" key="4">
    <source>
        <dbReference type="EMBL" id="MBB6473919.1"/>
    </source>
</evidence>
<comment type="caution">
    <text evidence="4">The sequence shown here is derived from an EMBL/GenBank/DDBJ whole genome shotgun (WGS) entry which is preliminary data.</text>
</comment>
<keyword evidence="5" id="KW-1185">Reference proteome</keyword>
<dbReference type="CDD" id="cd07043">
    <property type="entry name" value="STAS_anti-anti-sigma_factors"/>
    <property type="match status" value="1"/>
</dbReference>
<dbReference type="EMBL" id="JACHIU010000001">
    <property type="protein sequence ID" value="MBB6473919.1"/>
    <property type="molecule type" value="Genomic_DNA"/>
</dbReference>
<dbReference type="AlphaFoldDB" id="A0A7X0IG25"/>
<sequence length="118" mass="12711">MQQDNGLTVTLQPHSARLHVLSVAGDLDHHTSPRLRDALAEHTFSPGDGLVVDLSELKFCDSTGISILIAAHQRAQESDVALALAGLDPDIAHIFQIMGLDRLFAFYQTPEQAVAALS</sequence>
<dbReference type="InterPro" id="IPR036513">
    <property type="entry name" value="STAS_dom_sf"/>
</dbReference>